<dbReference type="EMBL" id="AJTX02000002">
    <property type="protein sequence ID" value="KKJ01471.1"/>
    <property type="molecule type" value="Genomic_DNA"/>
</dbReference>
<name>A0A0M2PYG1_PROHO</name>
<dbReference type="SMART" id="SM00490">
    <property type="entry name" value="HELICc"/>
    <property type="match status" value="1"/>
</dbReference>
<comment type="caution">
    <text evidence="5">The sequence shown here is derived from an EMBL/GenBank/DDBJ whole genome shotgun (WGS) entry which is preliminary data.</text>
</comment>
<dbReference type="eggNOG" id="COG0553">
    <property type="taxonomic scope" value="Bacteria"/>
</dbReference>
<dbReference type="AlphaFoldDB" id="A0A0M2PYG1"/>
<evidence type="ECO:0000256" key="1">
    <source>
        <dbReference type="ARBA" id="ARBA00022801"/>
    </source>
</evidence>
<evidence type="ECO:0000259" key="4">
    <source>
        <dbReference type="PROSITE" id="PS51194"/>
    </source>
</evidence>
<feature type="domain" description="Helicase C-terminal" evidence="4">
    <location>
        <begin position="902"/>
        <end position="1059"/>
    </location>
</feature>
<dbReference type="CDD" id="cd18793">
    <property type="entry name" value="SF2_C_SNF"/>
    <property type="match status" value="1"/>
</dbReference>
<dbReference type="GO" id="GO:0004386">
    <property type="term" value="F:helicase activity"/>
    <property type="evidence" value="ECO:0007669"/>
    <property type="project" value="UniProtKB-KW"/>
</dbReference>
<feature type="domain" description="Helicase ATP-binding" evidence="3">
    <location>
        <begin position="593"/>
        <end position="766"/>
    </location>
</feature>
<dbReference type="PANTHER" id="PTHR10799">
    <property type="entry name" value="SNF2/RAD54 HELICASE FAMILY"/>
    <property type="match status" value="1"/>
</dbReference>
<dbReference type="InterPro" id="IPR000330">
    <property type="entry name" value="SNF2_N"/>
</dbReference>
<gene>
    <name evidence="5" type="ORF">PROH_03900</name>
</gene>
<keyword evidence="1" id="KW-0378">Hydrolase</keyword>
<keyword evidence="5" id="KW-0347">Helicase</keyword>
<dbReference type="GO" id="GO:0005524">
    <property type="term" value="F:ATP binding"/>
    <property type="evidence" value="ECO:0007669"/>
    <property type="project" value="InterPro"/>
</dbReference>
<dbReference type="OrthoDB" id="9814088at2"/>
<accession>A0A0M2PYG1</accession>
<dbReference type="Gene3D" id="3.40.50.300">
    <property type="entry name" value="P-loop containing nucleotide triphosphate hydrolases"/>
    <property type="match status" value="1"/>
</dbReference>
<dbReference type="InterPro" id="IPR027417">
    <property type="entry name" value="P-loop_NTPase"/>
</dbReference>
<reference evidence="5" key="1">
    <citation type="submission" date="2012-04" db="EMBL/GenBank/DDBJ databases">
        <authorList>
            <person name="Borisov I.G."/>
            <person name="Ivanikova N.V."/>
            <person name="Pinevich A.V."/>
        </authorList>
    </citation>
    <scope>NUCLEOTIDE SEQUENCE</scope>
    <source>
        <strain evidence="5">CALU 1027</strain>
    </source>
</reference>
<dbReference type="Pfam" id="PF00271">
    <property type="entry name" value="Helicase_C"/>
    <property type="match status" value="1"/>
</dbReference>
<dbReference type="SMART" id="SM00487">
    <property type="entry name" value="DEXDc"/>
    <property type="match status" value="1"/>
</dbReference>
<organism evidence="5 6">
    <name type="scientific">Prochlorothrix hollandica PCC 9006 = CALU 1027</name>
    <dbReference type="NCBI Taxonomy" id="317619"/>
    <lineage>
        <taxon>Bacteria</taxon>
        <taxon>Bacillati</taxon>
        <taxon>Cyanobacteriota</taxon>
        <taxon>Cyanophyceae</taxon>
        <taxon>Prochlorotrichales</taxon>
        <taxon>Prochlorotrichaceae</taxon>
        <taxon>Prochlorothrix</taxon>
    </lineage>
</organism>
<dbReference type="InterPro" id="IPR014001">
    <property type="entry name" value="Helicase_ATP-bd"/>
</dbReference>
<keyword evidence="6" id="KW-1185">Reference proteome</keyword>
<proteinExistence type="predicted"/>
<keyword evidence="5" id="KW-0067">ATP-binding</keyword>
<dbReference type="InterPro" id="IPR049730">
    <property type="entry name" value="SNF2/RAD54-like_C"/>
</dbReference>
<evidence type="ECO:0000259" key="3">
    <source>
        <dbReference type="PROSITE" id="PS51192"/>
    </source>
</evidence>
<dbReference type="InterPro" id="IPR022138">
    <property type="entry name" value="DUF3670"/>
</dbReference>
<feature type="compositionally biased region" description="Polar residues" evidence="2">
    <location>
        <begin position="66"/>
        <end position="79"/>
    </location>
</feature>
<dbReference type="Pfam" id="PF12419">
    <property type="entry name" value="DUF3670"/>
    <property type="match status" value="1"/>
</dbReference>
<dbReference type="CDD" id="cd18012">
    <property type="entry name" value="DEXQc_arch_SWI2_SNF2"/>
    <property type="match status" value="1"/>
</dbReference>
<feature type="region of interest" description="Disordered" evidence="2">
    <location>
        <begin position="61"/>
        <end position="122"/>
    </location>
</feature>
<dbReference type="Proteomes" id="UP000034681">
    <property type="component" value="Unassembled WGS sequence"/>
</dbReference>
<dbReference type="PROSITE" id="PS51194">
    <property type="entry name" value="HELICASE_CTER"/>
    <property type="match status" value="1"/>
</dbReference>
<dbReference type="PROSITE" id="PS51192">
    <property type="entry name" value="HELICASE_ATP_BIND_1"/>
    <property type="match status" value="1"/>
</dbReference>
<evidence type="ECO:0000313" key="6">
    <source>
        <dbReference type="Proteomes" id="UP000034681"/>
    </source>
</evidence>
<dbReference type="STRING" id="317619.GCA_000332315_04059"/>
<protein>
    <submittedName>
        <fullName evidence="5">Helicase</fullName>
    </submittedName>
</protein>
<evidence type="ECO:0000313" key="5">
    <source>
        <dbReference type="EMBL" id="KKJ01471.1"/>
    </source>
</evidence>
<evidence type="ECO:0000256" key="2">
    <source>
        <dbReference type="SAM" id="MobiDB-lite"/>
    </source>
</evidence>
<keyword evidence="5" id="KW-0547">Nucleotide-binding</keyword>
<dbReference type="InterPro" id="IPR001650">
    <property type="entry name" value="Helicase_C-like"/>
</dbReference>
<dbReference type="Pfam" id="PF00176">
    <property type="entry name" value="SNF2-rel_dom"/>
    <property type="match status" value="1"/>
</dbReference>
<dbReference type="FunFam" id="3.40.50.300:FF:000533">
    <property type="entry name" value="Helicase, Snf2 family"/>
    <property type="match status" value="1"/>
</dbReference>
<dbReference type="RefSeq" id="WP_017714204.1">
    <property type="nucleotide sequence ID" value="NZ_KB235941.1"/>
</dbReference>
<dbReference type="SUPFAM" id="SSF52540">
    <property type="entry name" value="P-loop containing nucleoside triphosphate hydrolases"/>
    <property type="match status" value="2"/>
</dbReference>
<dbReference type="Gene3D" id="3.40.50.10810">
    <property type="entry name" value="Tandem AAA-ATPase domain"/>
    <property type="match status" value="1"/>
</dbReference>
<sequence>MAILHGTWSSTGQFLIWGETWRKLTPQTLELGAGSLPHGLALDLAELRAFVRSLPAQPDNAEFSPETWSLTLPTAQSDVRSPRKTKTNPNPPPPPAHAVALSPHHSATPLPATPLPDDHQAPDPLFPWQVTGLVLSPHQALTWLTTLPLSLSVSEQSPLAGDLRFWLHCARWVLDLLCRGKFLPLLQAVPQSAYQTVFQAGWQGVLDGRQDRHMFERSLRDMPQVCTVTSPHCPEAIANPLPTPPRQLLRHFLNALIDAQVRATLPQPKATELDPTLYTWLQGLGSTTPRSADPEQLSRLAANLERWATPLSHHQHQYRTCLVLEPPTPAQPTDPWQLRYSLQADDDPTFQIWAEDIWQHPVEHWVQGDRTVPQPQETLLLGLGRAAHLYPRLEPSLDTPTPCTCALDAGEAYNFIKTVAWRLQDQGLSVLLPPSLQGETIANRLGLSVKAALATAKPGLGLQSLLQFQWELSLGGQTFSQKDFEALVAQDSPLVQVNGEWLELRPQDIKAAREFFSSRKDQPNLSLEDALRISSGETQTLSKLPVVDFEAAGSLQELVTTLSGNQTLEPLAAPAGFRGTLRPYQERGVGWLTFLQRWNLGACLADDMGLGKTIELIAFLLHLKTEGLLTQPVLLVCPTSVLGNWQREAKKFAPQLRVSVHHGESRPKGKALRTMAQDQNLIVTSYALVCRDQTDLQGVNWQGIVLDEAQNIKNAETKQSQAVRQLAQVDPNEPDATPRFRIALTGTPVENRLGELWAIMDFLNPGYLGPRNFFQRRFTVPIERYGDTASLATLRSLVQPFILRRLKTDKTIIQDLPEKQEMAVFCGLSEEQAQLYQTVVDQTLAAIAEAQGIQRHGLVLGLLTKLKQVCNHPQLFLKTDHNPGNSPTAAATFCQRSAKLQRLDQLLEEVQAEGDRALIFTQFAEWGKLLQSYLQQQWQQEVFFLYGSTRKGDRETMVDRFQQDPQAPRIMILSLKAGGVGLNLTRANHVFHFDRWWNPAVENQATDRAFRIGQTRNVQVHKFVCSGTLEERIHDLMESKKELAEQVIGEGENWLSNLDTNQLRDLLLLDRNAVVEDDNG</sequence>
<dbReference type="InterPro" id="IPR038718">
    <property type="entry name" value="SNF2-like_sf"/>
</dbReference>
<dbReference type="GO" id="GO:0016787">
    <property type="term" value="F:hydrolase activity"/>
    <property type="evidence" value="ECO:0007669"/>
    <property type="project" value="UniProtKB-KW"/>
</dbReference>